<gene>
    <name evidence="2" type="ORF">PM10SUCC1_35850</name>
</gene>
<organism evidence="2 3">
    <name type="scientific">Propionigenium maris DSM 9537</name>
    <dbReference type="NCBI Taxonomy" id="1123000"/>
    <lineage>
        <taxon>Bacteria</taxon>
        <taxon>Fusobacteriati</taxon>
        <taxon>Fusobacteriota</taxon>
        <taxon>Fusobacteriia</taxon>
        <taxon>Fusobacteriales</taxon>
        <taxon>Fusobacteriaceae</taxon>
        <taxon>Propionigenium</taxon>
    </lineage>
</organism>
<keyword evidence="1" id="KW-0732">Signal</keyword>
<dbReference type="RefSeq" id="WP_281837746.1">
    <property type="nucleotide sequence ID" value="NZ_BSDY01000033.1"/>
</dbReference>
<dbReference type="EMBL" id="BSDY01000033">
    <property type="protein sequence ID" value="GLI58071.1"/>
    <property type="molecule type" value="Genomic_DNA"/>
</dbReference>
<name>A0A9W6GQ64_9FUSO</name>
<evidence type="ECO:0008006" key="4">
    <source>
        <dbReference type="Google" id="ProtNLM"/>
    </source>
</evidence>
<keyword evidence="3" id="KW-1185">Reference proteome</keyword>
<dbReference type="Gene3D" id="1.20.120.1490">
    <property type="match status" value="1"/>
</dbReference>
<protein>
    <recommendedName>
        <fullName evidence="4">Periplasmic heavy metal sensor</fullName>
    </recommendedName>
</protein>
<feature type="chain" id="PRO_5040931684" description="Periplasmic heavy metal sensor" evidence="1">
    <location>
        <begin position="19"/>
        <end position="137"/>
    </location>
</feature>
<evidence type="ECO:0000313" key="2">
    <source>
        <dbReference type="EMBL" id="GLI58071.1"/>
    </source>
</evidence>
<sequence>MKKIIAVLALVVSAGALAQGGTGNGMTRGGHMHNNRGGMMMHYENLTPEQQAEFNELHAKHRNDMQKSMLDIREINLKIQKEMLADKPNQKNIDKLVDQKSKLQAQHQKEMLKFRLEMKEKFGMEMMGGMNGNMMGM</sequence>
<feature type="signal peptide" evidence="1">
    <location>
        <begin position="1"/>
        <end position="18"/>
    </location>
</feature>
<comment type="caution">
    <text evidence="2">The sequence shown here is derived from an EMBL/GenBank/DDBJ whole genome shotgun (WGS) entry which is preliminary data.</text>
</comment>
<dbReference type="Pfam" id="PF13801">
    <property type="entry name" value="Metal_resist"/>
    <property type="match status" value="1"/>
</dbReference>
<proteinExistence type="predicted"/>
<reference evidence="2" key="1">
    <citation type="submission" date="2022-12" db="EMBL/GenBank/DDBJ databases">
        <title>Reference genome sequencing for broad-spectrum identification of bacterial and archaeal isolates by mass spectrometry.</title>
        <authorList>
            <person name="Sekiguchi Y."/>
            <person name="Tourlousse D.M."/>
        </authorList>
    </citation>
    <scope>NUCLEOTIDE SEQUENCE</scope>
    <source>
        <strain evidence="2">10succ1</strain>
    </source>
</reference>
<dbReference type="Proteomes" id="UP001144471">
    <property type="component" value="Unassembled WGS sequence"/>
</dbReference>
<accession>A0A9W6GQ64</accession>
<evidence type="ECO:0000313" key="3">
    <source>
        <dbReference type="Proteomes" id="UP001144471"/>
    </source>
</evidence>
<dbReference type="InterPro" id="IPR025961">
    <property type="entry name" value="Metal_resist"/>
</dbReference>
<evidence type="ECO:0000256" key="1">
    <source>
        <dbReference type="SAM" id="SignalP"/>
    </source>
</evidence>
<dbReference type="AlphaFoldDB" id="A0A9W6GQ64"/>